<dbReference type="GO" id="GO:0000724">
    <property type="term" value="P:double-strand break repair via homologous recombination"/>
    <property type="evidence" value="ECO:0007669"/>
    <property type="project" value="TreeGrafter"/>
</dbReference>
<dbReference type="InterPro" id="IPR031099">
    <property type="entry name" value="BRCA1-associated"/>
</dbReference>
<evidence type="ECO:0000313" key="8">
    <source>
        <dbReference type="EMBL" id="CAF0766130.1"/>
    </source>
</evidence>
<proteinExistence type="predicted"/>
<feature type="domain" description="BRCT" evidence="7">
    <location>
        <begin position="667"/>
        <end position="766"/>
    </location>
</feature>
<dbReference type="InterPro" id="IPR001357">
    <property type="entry name" value="BRCT_dom"/>
</dbReference>
<evidence type="ECO:0000256" key="6">
    <source>
        <dbReference type="SAM" id="MobiDB-lite"/>
    </source>
</evidence>
<keyword evidence="2" id="KW-0677">Repeat</keyword>
<accession>A0A813QEA2</accession>
<dbReference type="GO" id="GO:0070531">
    <property type="term" value="C:BRCA1-A complex"/>
    <property type="evidence" value="ECO:0007669"/>
    <property type="project" value="TreeGrafter"/>
</dbReference>
<sequence>MSLESSDPYEFIQSQISNVLDTKVDKRGRKKTKTTSVTSTITTFITHKHPAAPIKRTESVPTRTPSTRERKSITRLNPAHISPSKTKKRSPIRSENNREFSQSDFSQFIEMKKVNKKARVNKRHGNMKKKKSQEDDRDYHGYLPEAKRSKSSSAAPTAVDIDQQNIHNEVEAIEQTRLIYETPNNPDNSQTFIPSSIGFSPSIDDNNDTHFQEKIEKLNEKMTYELPILLTKKPTKEVATKTTTTVDSSISENIRPITQLTNHQTVQTEKEAVKDETTQTERPQLNNQIIQTTDTSTISAQTAVEKRTISTNTNEIRCCSLTTQTSLEETIKLNQIVQTSPPANYEEQLQHHLCCQDITQCPCVQSYGKTECFFMQTLSTFFNRIRPIHNNRHQHSRPLPVRRLRQRRVNIRSNNFLQPQVQQQEEEEEYEDTAQENNVCETIMSQNQNIVEVAPFQQCIIEQNLVQNNQILDNNTISEKDELQHRDNISDITVVDEQTLRSFIIVKEDAIEPLSRQNIEHFPEVSSIEMVMIAEQESLPPLNPLDLRQENYSEEKWKHIVLASTSLNDLQKCEFDKFINYFNIEYSPIVNAKTTHLITDEEGDTLACSLTGKVIQAISRHIFIVSYRWIIKCLEQKHYIDETTYEIRGDLSCDRTHNGMMNSRTNPYQLLFNNYAFILKCSGCLPFSNNQSLIELIQLNGGLVIQNLSDNVEHRQKIILCSQEFLQNKKSFSQLCTRLNIQCCKPQWLLVSITKYQIVPFKDYEVKKCNVD</sequence>
<dbReference type="PANTHER" id="PTHR13763">
    <property type="entry name" value="BREAST CANCER TYPE 1 SUSCEPTIBILITY PROTEIN BRCA1"/>
    <property type="match status" value="1"/>
</dbReference>
<dbReference type="GO" id="GO:0004842">
    <property type="term" value="F:ubiquitin-protein transferase activity"/>
    <property type="evidence" value="ECO:0007669"/>
    <property type="project" value="TreeGrafter"/>
</dbReference>
<dbReference type="PANTHER" id="PTHR13763:SF0">
    <property type="entry name" value="BREAST CANCER TYPE 1 SUSCEPTIBILITY PROTEIN"/>
    <property type="match status" value="1"/>
</dbReference>
<dbReference type="GO" id="GO:0031436">
    <property type="term" value="C:BRCA1-BARD1 complex"/>
    <property type="evidence" value="ECO:0007669"/>
    <property type="project" value="TreeGrafter"/>
</dbReference>
<dbReference type="AlphaFoldDB" id="A0A813QEA2"/>
<evidence type="ECO:0000313" key="10">
    <source>
        <dbReference type="Proteomes" id="UP000663829"/>
    </source>
</evidence>
<keyword evidence="4" id="KW-0234">DNA repair</keyword>
<keyword evidence="5" id="KW-0539">Nucleus</keyword>
<feature type="region of interest" description="Disordered" evidence="6">
    <location>
        <begin position="52"/>
        <end position="139"/>
    </location>
</feature>
<reference evidence="8" key="1">
    <citation type="submission" date="2021-02" db="EMBL/GenBank/DDBJ databases">
        <authorList>
            <person name="Nowell W R."/>
        </authorList>
    </citation>
    <scope>NUCLEOTIDE SEQUENCE</scope>
</reference>
<dbReference type="GO" id="GO:0045944">
    <property type="term" value="P:positive regulation of transcription by RNA polymerase II"/>
    <property type="evidence" value="ECO:0007669"/>
    <property type="project" value="TreeGrafter"/>
</dbReference>
<feature type="compositionally biased region" description="Basic residues" evidence="6">
    <location>
        <begin position="114"/>
        <end position="131"/>
    </location>
</feature>
<evidence type="ECO:0000313" key="9">
    <source>
        <dbReference type="EMBL" id="CAF3547546.1"/>
    </source>
</evidence>
<gene>
    <name evidence="8" type="ORF">GPM918_LOCUS1660</name>
    <name evidence="9" type="ORF">SRO942_LOCUS1660</name>
</gene>
<dbReference type="SUPFAM" id="SSF52113">
    <property type="entry name" value="BRCT domain"/>
    <property type="match status" value="2"/>
</dbReference>
<protein>
    <recommendedName>
        <fullName evidence="7">BRCT domain-containing protein</fullName>
    </recommendedName>
</protein>
<dbReference type="SMART" id="SM00292">
    <property type="entry name" value="BRCT"/>
    <property type="match status" value="2"/>
</dbReference>
<name>A0A813QEA2_9BILA</name>
<dbReference type="Proteomes" id="UP000663829">
    <property type="component" value="Unassembled WGS sequence"/>
</dbReference>
<comment type="subcellular location">
    <subcellularLocation>
        <location evidence="1">Nucleus</location>
    </subcellularLocation>
</comment>
<evidence type="ECO:0000256" key="4">
    <source>
        <dbReference type="ARBA" id="ARBA00023204"/>
    </source>
</evidence>
<evidence type="ECO:0000256" key="2">
    <source>
        <dbReference type="ARBA" id="ARBA00022737"/>
    </source>
</evidence>
<keyword evidence="10" id="KW-1185">Reference proteome</keyword>
<dbReference type="OrthoDB" id="10026119at2759"/>
<dbReference type="Gene3D" id="3.40.50.10190">
    <property type="entry name" value="BRCT domain"/>
    <property type="match status" value="2"/>
</dbReference>
<evidence type="ECO:0000256" key="1">
    <source>
        <dbReference type="ARBA" id="ARBA00004123"/>
    </source>
</evidence>
<dbReference type="InterPro" id="IPR036420">
    <property type="entry name" value="BRCT_dom_sf"/>
</dbReference>
<keyword evidence="3" id="KW-0227">DNA damage</keyword>
<evidence type="ECO:0000256" key="3">
    <source>
        <dbReference type="ARBA" id="ARBA00022763"/>
    </source>
</evidence>
<dbReference type="EMBL" id="CAJOBC010000162">
    <property type="protein sequence ID" value="CAF3547546.1"/>
    <property type="molecule type" value="Genomic_DNA"/>
</dbReference>
<dbReference type="EMBL" id="CAJNOQ010000162">
    <property type="protein sequence ID" value="CAF0766130.1"/>
    <property type="molecule type" value="Genomic_DNA"/>
</dbReference>
<organism evidence="8 10">
    <name type="scientific">Didymodactylos carnosus</name>
    <dbReference type="NCBI Taxonomy" id="1234261"/>
    <lineage>
        <taxon>Eukaryota</taxon>
        <taxon>Metazoa</taxon>
        <taxon>Spiralia</taxon>
        <taxon>Gnathifera</taxon>
        <taxon>Rotifera</taxon>
        <taxon>Eurotatoria</taxon>
        <taxon>Bdelloidea</taxon>
        <taxon>Philodinida</taxon>
        <taxon>Philodinidae</taxon>
        <taxon>Didymodactylos</taxon>
    </lineage>
</organism>
<evidence type="ECO:0000259" key="7">
    <source>
        <dbReference type="PROSITE" id="PS50172"/>
    </source>
</evidence>
<dbReference type="Pfam" id="PF00533">
    <property type="entry name" value="BRCT"/>
    <property type="match status" value="1"/>
</dbReference>
<dbReference type="PROSITE" id="PS50172">
    <property type="entry name" value="BRCT"/>
    <property type="match status" value="2"/>
</dbReference>
<dbReference type="Proteomes" id="UP000681722">
    <property type="component" value="Unassembled WGS sequence"/>
</dbReference>
<feature type="domain" description="BRCT" evidence="7">
    <location>
        <begin position="560"/>
        <end position="647"/>
    </location>
</feature>
<comment type="caution">
    <text evidence="8">The sequence shown here is derived from an EMBL/GenBank/DDBJ whole genome shotgun (WGS) entry which is preliminary data.</text>
</comment>
<evidence type="ECO:0000256" key="5">
    <source>
        <dbReference type="ARBA" id="ARBA00023242"/>
    </source>
</evidence>